<evidence type="ECO:0000256" key="1">
    <source>
        <dbReference type="ARBA" id="ARBA00007227"/>
    </source>
</evidence>
<dbReference type="PROSITE" id="PS50943">
    <property type="entry name" value="HTH_CROC1"/>
    <property type="match status" value="1"/>
</dbReference>
<dbReference type="Proteomes" id="UP000323426">
    <property type="component" value="Unassembled WGS sequence"/>
</dbReference>
<proteinExistence type="inferred from homology"/>
<dbReference type="SMART" id="SM00530">
    <property type="entry name" value="HTH_XRE"/>
    <property type="match status" value="1"/>
</dbReference>
<organism evidence="3 4">
    <name type="scientific">Adhaeribacter rhizoryzae</name>
    <dbReference type="NCBI Taxonomy" id="2607907"/>
    <lineage>
        <taxon>Bacteria</taxon>
        <taxon>Pseudomonadati</taxon>
        <taxon>Bacteroidota</taxon>
        <taxon>Cytophagia</taxon>
        <taxon>Cytophagales</taxon>
        <taxon>Hymenobacteraceae</taxon>
        <taxon>Adhaeribacter</taxon>
    </lineage>
</organism>
<dbReference type="SUPFAM" id="SSF47413">
    <property type="entry name" value="lambda repressor-like DNA-binding domains"/>
    <property type="match status" value="1"/>
</dbReference>
<dbReference type="AlphaFoldDB" id="A0A5M6DMY6"/>
<feature type="domain" description="HTH cro/C1-type" evidence="2">
    <location>
        <begin position="13"/>
        <end position="66"/>
    </location>
</feature>
<comment type="similarity">
    <text evidence="1">Belongs to the short-chain fatty acyl-CoA assimilation regulator (ScfR) family.</text>
</comment>
<accession>A0A5M6DMY6</accession>
<sequence length="356" mass="41319">MFTTPIAINPKMITIAREARFLTQAQLAEQLGCLQGTLSKVENGTLSATENFIEQLARILKYPNSFFYQKEEPLPPAMFYYRKKSKATKVESKKMEALMNISRFNLEKLLTSIDIPERNYQLWDINTHGTPSECAKYIRDIWRVPKGRINNLTEITENNGIIIVYLKDLSPQIDGLSMPVRTGNPIIFINGSMSADRTKATLAHEIGHLLLHHGQAISPDRDVEKEAWEFAGELLLPENEIKPFIRRLSIERLAELKMQWKVSMQMILYRAEKLGTITNSQYRLLITQMNKYGYKVNEPQYFPKEIPTLISEVVESHLRDLNYTMAELSEILCLHESEIRDFYFNMEERPSLRIIR</sequence>
<dbReference type="Pfam" id="PF13560">
    <property type="entry name" value="HTH_31"/>
    <property type="match status" value="1"/>
</dbReference>
<evidence type="ECO:0000313" key="3">
    <source>
        <dbReference type="EMBL" id="KAA5546775.1"/>
    </source>
</evidence>
<dbReference type="Gene3D" id="1.10.260.40">
    <property type="entry name" value="lambda repressor-like DNA-binding domains"/>
    <property type="match status" value="1"/>
</dbReference>
<dbReference type="InterPro" id="IPR052345">
    <property type="entry name" value="Rad_response_metalloprotease"/>
</dbReference>
<comment type="caution">
    <text evidence="3">The sequence shown here is derived from an EMBL/GenBank/DDBJ whole genome shotgun (WGS) entry which is preliminary data.</text>
</comment>
<keyword evidence="4" id="KW-1185">Reference proteome</keyword>
<dbReference type="InterPro" id="IPR010982">
    <property type="entry name" value="Lambda_DNA-bd_dom_sf"/>
</dbReference>
<evidence type="ECO:0000313" key="4">
    <source>
        <dbReference type="Proteomes" id="UP000323426"/>
    </source>
</evidence>
<dbReference type="Pfam" id="PF06114">
    <property type="entry name" value="Peptidase_M78"/>
    <property type="match status" value="1"/>
</dbReference>
<dbReference type="InterPro" id="IPR001387">
    <property type="entry name" value="Cro/C1-type_HTH"/>
</dbReference>
<reference evidence="3 4" key="1">
    <citation type="submission" date="2019-09" db="EMBL/GenBank/DDBJ databases">
        <title>Genome sequence and assembly of Adhaeribacter sp.</title>
        <authorList>
            <person name="Chhetri G."/>
        </authorList>
    </citation>
    <scope>NUCLEOTIDE SEQUENCE [LARGE SCALE GENOMIC DNA]</scope>
    <source>
        <strain evidence="3 4">DK36</strain>
    </source>
</reference>
<dbReference type="PANTHER" id="PTHR43236:SF1">
    <property type="entry name" value="BLL7220 PROTEIN"/>
    <property type="match status" value="1"/>
</dbReference>
<dbReference type="PANTHER" id="PTHR43236">
    <property type="entry name" value="ANTITOXIN HIGA1"/>
    <property type="match status" value="1"/>
</dbReference>
<dbReference type="CDD" id="cd00093">
    <property type="entry name" value="HTH_XRE"/>
    <property type="match status" value="1"/>
</dbReference>
<gene>
    <name evidence="3" type="ORF">F0145_10600</name>
</gene>
<protein>
    <submittedName>
        <fullName evidence="3">ImmA/IrrE family metallo-endopeptidase</fullName>
    </submittedName>
</protein>
<dbReference type="RefSeq" id="WP_150088376.1">
    <property type="nucleotide sequence ID" value="NZ_VWSF01000006.1"/>
</dbReference>
<dbReference type="EMBL" id="VWSF01000006">
    <property type="protein sequence ID" value="KAA5546775.1"/>
    <property type="molecule type" value="Genomic_DNA"/>
</dbReference>
<dbReference type="InterPro" id="IPR010359">
    <property type="entry name" value="IrrE_HExxH"/>
</dbReference>
<evidence type="ECO:0000259" key="2">
    <source>
        <dbReference type="PROSITE" id="PS50943"/>
    </source>
</evidence>
<name>A0A5M6DMY6_9BACT</name>
<dbReference type="GO" id="GO:0003677">
    <property type="term" value="F:DNA binding"/>
    <property type="evidence" value="ECO:0007669"/>
    <property type="project" value="InterPro"/>
</dbReference>
<dbReference type="Gene3D" id="1.10.10.2910">
    <property type="match status" value="1"/>
</dbReference>